<feature type="domain" description="Ubiquitin-like" evidence="2">
    <location>
        <begin position="227"/>
        <end position="303"/>
    </location>
</feature>
<evidence type="ECO:0000313" key="3">
    <source>
        <dbReference type="EMBL" id="KAF2094620.1"/>
    </source>
</evidence>
<dbReference type="Gene3D" id="1.20.225.20">
    <property type="entry name" value="Ub domain-containing protein, DC-UbP/UBTD2, N-terminal domain"/>
    <property type="match status" value="1"/>
</dbReference>
<accession>A0A9P4I8G7</accession>
<feature type="compositionally biased region" description="Basic and acidic residues" evidence="1">
    <location>
        <begin position="176"/>
        <end position="186"/>
    </location>
</feature>
<gene>
    <name evidence="3" type="ORF">NA57DRAFT_46191</name>
</gene>
<dbReference type="PANTHER" id="PTHR13609">
    <property type="entry name" value="UBIQUITIN DOMAIN CONTAINING 1 PROTEIN-RELATED"/>
    <property type="match status" value="1"/>
</dbReference>
<protein>
    <recommendedName>
        <fullName evidence="2">Ubiquitin-like domain-containing protein</fullName>
    </recommendedName>
</protein>
<feature type="compositionally biased region" description="Low complexity" evidence="1">
    <location>
        <begin position="1"/>
        <end position="21"/>
    </location>
</feature>
<dbReference type="OrthoDB" id="1640476at2759"/>
<feature type="region of interest" description="Disordered" evidence="1">
    <location>
        <begin position="1"/>
        <end position="66"/>
    </location>
</feature>
<dbReference type="InterPro" id="IPR039869">
    <property type="entry name" value="UBTD1/2"/>
</dbReference>
<dbReference type="Proteomes" id="UP000799772">
    <property type="component" value="Unassembled WGS sequence"/>
</dbReference>
<keyword evidence="4" id="KW-1185">Reference proteome</keyword>
<evidence type="ECO:0000259" key="2">
    <source>
        <dbReference type="PROSITE" id="PS50053"/>
    </source>
</evidence>
<sequence length="303" mass="32789">GCCASTPTSPSSPHDSPYDDPNAPIPNTRVITNHSSANASATAGLTTHAAPGPASSRPNVYTSSDNPDIIHAATSLLTSTPRVTRSQLERERAAFFDTRWSGRAEVWAAVKLICESLRQQDLEAAQAVLDAAGLTCPTGEVRRAGDKQKDGGVYDELGERYQVPLWVMADPEGVVEDGHNAGETPREGGAGGQEAEREEGYSDEDDDDIMLSKEKGKGREVDVGRIVKVRARLSDRGTDVVVRMGLEENVVMLRRRVKESAELPPRSRVKFAYLGKMLDPSMSLATQGWREGHVINALVFQPP</sequence>
<organism evidence="3 4">
    <name type="scientific">Rhizodiscina lignyota</name>
    <dbReference type="NCBI Taxonomy" id="1504668"/>
    <lineage>
        <taxon>Eukaryota</taxon>
        <taxon>Fungi</taxon>
        <taxon>Dikarya</taxon>
        <taxon>Ascomycota</taxon>
        <taxon>Pezizomycotina</taxon>
        <taxon>Dothideomycetes</taxon>
        <taxon>Pleosporomycetidae</taxon>
        <taxon>Aulographales</taxon>
        <taxon>Rhizodiscinaceae</taxon>
        <taxon>Rhizodiscina</taxon>
    </lineage>
</organism>
<dbReference type="PROSITE" id="PS50053">
    <property type="entry name" value="UBIQUITIN_2"/>
    <property type="match status" value="1"/>
</dbReference>
<feature type="region of interest" description="Disordered" evidence="1">
    <location>
        <begin position="174"/>
        <end position="209"/>
    </location>
</feature>
<dbReference type="Pfam" id="PF16455">
    <property type="entry name" value="UBD"/>
    <property type="match status" value="1"/>
</dbReference>
<feature type="compositionally biased region" description="Polar residues" evidence="1">
    <location>
        <begin position="56"/>
        <end position="66"/>
    </location>
</feature>
<dbReference type="InterPro" id="IPR032752">
    <property type="entry name" value="DC-UbP/UBTD2_N"/>
</dbReference>
<name>A0A9P4I8G7_9PEZI</name>
<dbReference type="SUPFAM" id="SSF54236">
    <property type="entry name" value="Ubiquitin-like"/>
    <property type="match status" value="1"/>
</dbReference>
<proteinExistence type="predicted"/>
<dbReference type="AlphaFoldDB" id="A0A9P4I8G7"/>
<dbReference type="InterPro" id="IPR000626">
    <property type="entry name" value="Ubiquitin-like_dom"/>
</dbReference>
<feature type="compositionally biased region" description="Low complexity" evidence="1">
    <location>
        <begin position="32"/>
        <end position="43"/>
    </location>
</feature>
<dbReference type="InterPro" id="IPR038169">
    <property type="entry name" value="DC-UbP/UBTD2_N_sf"/>
</dbReference>
<comment type="caution">
    <text evidence="3">The sequence shown here is derived from an EMBL/GenBank/DDBJ whole genome shotgun (WGS) entry which is preliminary data.</text>
</comment>
<evidence type="ECO:0000256" key="1">
    <source>
        <dbReference type="SAM" id="MobiDB-lite"/>
    </source>
</evidence>
<dbReference type="InterPro" id="IPR029071">
    <property type="entry name" value="Ubiquitin-like_domsf"/>
</dbReference>
<dbReference type="EMBL" id="ML978134">
    <property type="protein sequence ID" value="KAF2094620.1"/>
    <property type="molecule type" value="Genomic_DNA"/>
</dbReference>
<reference evidence="3" key="1">
    <citation type="journal article" date="2020" name="Stud. Mycol.">
        <title>101 Dothideomycetes genomes: a test case for predicting lifestyles and emergence of pathogens.</title>
        <authorList>
            <person name="Haridas S."/>
            <person name="Albert R."/>
            <person name="Binder M."/>
            <person name="Bloem J."/>
            <person name="Labutti K."/>
            <person name="Salamov A."/>
            <person name="Andreopoulos B."/>
            <person name="Baker S."/>
            <person name="Barry K."/>
            <person name="Bills G."/>
            <person name="Bluhm B."/>
            <person name="Cannon C."/>
            <person name="Castanera R."/>
            <person name="Culley D."/>
            <person name="Daum C."/>
            <person name="Ezra D."/>
            <person name="Gonzalez J."/>
            <person name="Henrissat B."/>
            <person name="Kuo A."/>
            <person name="Liang C."/>
            <person name="Lipzen A."/>
            <person name="Lutzoni F."/>
            <person name="Magnuson J."/>
            <person name="Mondo S."/>
            <person name="Nolan M."/>
            <person name="Ohm R."/>
            <person name="Pangilinan J."/>
            <person name="Park H.-J."/>
            <person name="Ramirez L."/>
            <person name="Alfaro M."/>
            <person name="Sun H."/>
            <person name="Tritt A."/>
            <person name="Yoshinaga Y."/>
            <person name="Zwiers L.-H."/>
            <person name="Turgeon B."/>
            <person name="Goodwin S."/>
            <person name="Spatafora J."/>
            <person name="Crous P."/>
            <person name="Grigoriev I."/>
        </authorList>
    </citation>
    <scope>NUCLEOTIDE SEQUENCE</scope>
    <source>
        <strain evidence="3">CBS 133067</strain>
    </source>
</reference>
<feature type="non-terminal residue" evidence="3">
    <location>
        <position position="1"/>
    </location>
</feature>
<evidence type="ECO:0000313" key="4">
    <source>
        <dbReference type="Proteomes" id="UP000799772"/>
    </source>
</evidence>